<dbReference type="PIRSF" id="PIRSF031501">
    <property type="entry name" value="QueT"/>
    <property type="match status" value="1"/>
</dbReference>
<evidence type="ECO:0000313" key="3">
    <source>
        <dbReference type="Proteomes" id="UP001158066"/>
    </source>
</evidence>
<proteinExistence type="predicted"/>
<dbReference type="Proteomes" id="UP001158066">
    <property type="component" value="Unassembled WGS sequence"/>
</dbReference>
<feature type="transmembrane region" description="Helical" evidence="1">
    <location>
        <begin position="128"/>
        <end position="151"/>
    </location>
</feature>
<gene>
    <name evidence="2" type="ORF">SAMN06296020_101176</name>
</gene>
<keyword evidence="1" id="KW-0812">Transmembrane</keyword>
<name>A0AA45WST5_9CLOT</name>
<evidence type="ECO:0000256" key="1">
    <source>
        <dbReference type="SAM" id="Phobius"/>
    </source>
</evidence>
<evidence type="ECO:0000313" key="2">
    <source>
        <dbReference type="EMBL" id="SMP38990.1"/>
    </source>
</evidence>
<dbReference type="Pfam" id="PF06177">
    <property type="entry name" value="QueT"/>
    <property type="match status" value="1"/>
</dbReference>
<dbReference type="PANTHER" id="PTHR40044">
    <property type="entry name" value="INTEGRAL MEMBRANE PROTEIN-RELATED"/>
    <property type="match status" value="1"/>
</dbReference>
<feature type="transmembrane region" description="Helical" evidence="1">
    <location>
        <begin position="6"/>
        <end position="28"/>
    </location>
</feature>
<dbReference type="RefSeq" id="WP_283407539.1">
    <property type="nucleotide sequence ID" value="NZ_FXUF01000001.1"/>
</dbReference>
<feature type="transmembrane region" description="Helical" evidence="1">
    <location>
        <begin position="94"/>
        <end position="116"/>
    </location>
</feature>
<accession>A0AA45WST5</accession>
<keyword evidence="3" id="KW-1185">Reference proteome</keyword>
<dbReference type="EMBL" id="FXUF01000001">
    <property type="protein sequence ID" value="SMP38990.1"/>
    <property type="molecule type" value="Genomic_DNA"/>
</dbReference>
<keyword evidence="1" id="KW-0472">Membrane</keyword>
<reference evidence="2" key="1">
    <citation type="submission" date="2017-05" db="EMBL/GenBank/DDBJ databases">
        <authorList>
            <person name="Varghese N."/>
            <person name="Submissions S."/>
        </authorList>
    </citation>
    <scope>NUCLEOTIDE SEQUENCE</scope>
    <source>
        <strain evidence="2">Su22</strain>
    </source>
</reference>
<dbReference type="InterPro" id="IPR010387">
    <property type="entry name" value="QueT"/>
</dbReference>
<sequence>MKAKTTFWMHAAMIAAIYTALTVLFRPISYGMIQVRVSEALTVLPFLTPAAIPGLAVGCLIANIIGPYGLVDIVVGTAATTLAAFMSSKMRRRWLVPLPPVVVNAVMIGAMLYYLFLGSPDQAPIWIMMLWVGVGQMAACYGLGYPLLLLLEKYRNRIFSRTVDHQTHQ</sequence>
<protein>
    <submittedName>
        <fullName evidence="2">Uncharacterized membrane protein</fullName>
    </submittedName>
</protein>
<feature type="transmembrane region" description="Helical" evidence="1">
    <location>
        <begin position="40"/>
        <end position="64"/>
    </location>
</feature>
<dbReference type="PANTHER" id="PTHR40044:SF1">
    <property type="entry name" value="INTEGRAL MEMBRANE PROTEIN"/>
    <property type="match status" value="1"/>
</dbReference>
<organism evidence="2 3">
    <name type="scientific">Anoxynatronum buryatiense</name>
    <dbReference type="NCBI Taxonomy" id="489973"/>
    <lineage>
        <taxon>Bacteria</taxon>
        <taxon>Bacillati</taxon>
        <taxon>Bacillota</taxon>
        <taxon>Clostridia</taxon>
        <taxon>Eubacteriales</taxon>
        <taxon>Clostridiaceae</taxon>
        <taxon>Anoxynatronum</taxon>
    </lineage>
</organism>
<dbReference type="AlphaFoldDB" id="A0AA45WST5"/>
<comment type="caution">
    <text evidence="2">The sequence shown here is derived from an EMBL/GenBank/DDBJ whole genome shotgun (WGS) entry which is preliminary data.</text>
</comment>
<keyword evidence="1" id="KW-1133">Transmembrane helix</keyword>